<evidence type="ECO:0000313" key="14">
    <source>
        <dbReference type="Proteomes" id="UP000737018"/>
    </source>
</evidence>
<evidence type="ECO:0000256" key="1">
    <source>
        <dbReference type="ARBA" id="ARBA00004784"/>
    </source>
</evidence>
<dbReference type="GO" id="GO:0003724">
    <property type="term" value="F:RNA helicase activity"/>
    <property type="evidence" value="ECO:0007669"/>
    <property type="project" value="InterPro"/>
</dbReference>
<evidence type="ECO:0008006" key="15">
    <source>
        <dbReference type="Google" id="ProtNLM"/>
    </source>
</evidence>
<comment type="caution">
    <text evidence="13">The sequence shown here is derived from an EMBL/GenBank/DDBJ whole genome shotgun (WGS) entry which is preliminary data.</text>
</comment>
<dbReference type="PROSITE" id="PS51195">
    <property type="entry name" value="Q_MOTIF"/>
    <property type="match status" value="1"/>
</dbReference>
<dbReference type="Gene3D" id="3.40.50.2020">
    <property type="match status" value="1"/>
</dbReference>
<feature type="domain" description="DEAD-box RNA helicase Q" evidence="11">
    <location>
        <begin position="348"/>
        <end position="376"/>
    </location>
</feature>
<evidence type="ECO:0000259" key="10">
    <source>
        <dbReference type="PROSITE" id="PS51192"/>
    </source>
</evidence>
<keyword evidence="4" id="KW-0378">Hydrolase</keyword>
<dbReference type="CDD" id="cd00268">
    <property type="entry name" value="DEADc"/>
    <property type="match status" value="1"/>
</dbReference>
<keyword evidence="5" id="KW-0347">Helicase</keyword>
<proteinExistence type="predicted"/>
<name>A0A8J4VRS0_9ROSI</name>
<keyword evidence="2" id="KW-0479">Metal-binding</keyword>
<dbReference type="CDD" id="cd06223">
    <property type="entry name" value="PRTases_typeI"/>
    <property type="match status" value="1"/>
</dbReference>
<dbReference type="NCBIfam" id="TIGR01203">
    <property type="entry name" value="HGPRTase"/>
    <property type="match status" value="1"/>
</dbReference>
<dbReference type="InterPro" id="IPR011545">
    <property type="entry name" value="DEAD/DEAH_box_helicase_dom"/>
</dbReference>
<evidence type="ECO:0000256" key="3">
    <source>
        <dbReference type="ARBA" id="ARBA00022741"/>
    </source>
</evidence>
<evidence type="ECO:0000256" key="8">
    <source>
        <dbReference type="PROSITE-ProRule" id="PRU00552"/>
    </source>
</evidence>
<evidence type="ECO:0000256" key="2">
    <source>
        <dbReference type="ARBA" id="ARBA00022723"/>
    </source>
</evidence>
<dbReference type="PROSITE" id="PS51192">
    <property type="entry name" value="HELICASE_ATP_BIND_1"/>
    <property type="match status" value="1"/>
</dbReference>
<dbReference type="PANTHER" id="PTHR47960">
    <property type="entry name" value="DEAD-BOX ATP-DEPENDENT RNA HELICASE 50"/>
    <property type="match status" value="1"/>
</dbReference>
<feature type="short sequence motif" description="Q motif" evidence="8">
    <location>
        <begin position="348"/>
        <end position="376"/>
    </location>
</feature>
<dbReference type="Gene3D" id="3.40.50.300">
    <property type="entry name" value="P-loop containing nucleotide triphosphate hydrolases"/>
    <property type="match status" value="1"/>
</dbReference>
<keyword evidence="7" id="KW-0460">Magnesium</keyword>
<organism evidence="13 14">
    <name type="scientific">Castanea mollissima</name>
    <name type="common">Chinese chestnut</name>
    <dbReference type="NCBI Taxonomy" id="60419"/>
    <lineage>
        <taxon>Eukaryota</taxon>
        <taxon>Viridiplantae</taxon>
        <taxon>Streptophyta</taxon>
        <taxon>Embryophyta</taxon>
        <taxon>Tracheophyta</taxon>
        <taxon>Spermatophyta</taxon>
        <taxon>Magnoliopsida</taxon>
        <taxon>eudicotyledons</taxon>
        <taxon>Gunneridae</taxon>
        <taxon>Pentapetalae</taxon>
        <taxon>rosids</taxon>
        <taxon>fabids</taxon>
        <taxon>Fagales</taxon>
        <taxon>Fagaceae</taxon>
        <taxon>Castanea</taxon>
    </lineage>
</organism>
<gene>
    <name evidence="13" type="ORF">CMV_016367</name>
</gene>
<dbReference type="Pfam" id="PF00156">
    <property type="entry name" value="Pribosyltran"/>
    <property type="match status" value="1"/>
</dbReference>
<protein>
    <recommendedName>
        <fullName evidence="15">Hypoxanthine phosphoribosyltransferase</fullName>
    </recommendedName>
</protein>
<accession>A0A8J4VRS0</accession>
<dbReference type="InterPro" id="IPR036053">
    <property type="entry name" value="PABP-dom"/>
</dbReference>
<evidence type="ECO:0000256" key="7">
    <source>
        <dbReference type="ARBA" id="ARBA00022842"/>
    </source>
</evidence>
<evidence type="ECO:0000256" key="4">
    <source>
        <dbReference type="ARBA" id="ARBA00022801"/>
    </source>
</evidence>
<keyword evidence="14" id="KW-1185">Reference proteome</keyword>
<dbReference type="GO" id="GO:0003723">
    <property type="term" value="F:RNA binding"/>
    <property type="evidence" value="ECO:0007669"/>
    <property type="project" value="InterPro"/>
</dbReference>
<reference evidence="13" key="1">
    <citation type="submission" date="2020-03" db="EMBL/GenBank/DDBJ databases">
        <title>Castanea mollissima Vanexum genome sequencing.</title>
        <authorList>
            <person name="Staton M."/>
        </authorList>
    </citation>
    <scope>NUCLEOTIDE SEQUENCE</scope>
    <source>
        <tissue evidence="13">Leaf</tissue>
    </source>
</reference>
<keyword evidence="6" id="KW-0067">ATP-binding</keyword>
<dbReference type="InterPro" id="IPR014014">
    <property type="entry name" value="RNA_helicase_DEAD_Q_motif"/>
</dbReference>
<dbReference type="SUPFAM" id="SSF53271">
    <property type="entry name" value="PRTase-like"/>
    <property type="match status" value="1"/>
</dbReference>
<dbReference type="InterPro" id="IPR005904">
    <property type="entry name" value="Hxn_phspho_trans"/>
</dbReference>
<dbReference type="InterPro" id="IPR000836">
    <property type="entry name" value="PRTase_dom"/>
</dbReference>
<sequence length="603" mass="66320">MALKLQSHIERVLWDQQQISRRVSELASQISVDFGGAANSDPPPPPVLVGVATRAFLFLADLVRGIDLPISIDFVRAQSYGSGTISSGAPKLSLDLKVDVKGKHVILVEDIVDTGSTVSCLISHLESKGASSVSVCAFLDKPARRKVHFQPLGQGKFYKGFECPDYFVVGYGFDLAELYRNLSYIGVLKPEYYNMVLYVKLTTSASRAAHSLRVRLYPALGFGLYILNIRKLKRRKPKQKQKVRRKQRSNMRGKTKALLTLSYSLFSPISKPQSHITTWALLGFTSLSTKASNSEQPNNNNNRDSILLEKFRQRRLKGSSNDTPKAKPIPSPESSNSANEDRPTKEVSSFTELGLSEELTEAAGHMGVFVPSEIQCVGIPAVLERKSVVFSAQPKSGRTLAYLLPLVQLLRQETKPKHPRAVVLCTTEELSDEVFQVAKFISDSAQAAQLKSEKVIGSIQKNLSNAPIGMIVGTPGEVLQHIDEGNVVPDEIKYLVLDEVDTMFGCGLGPEIQKILRPLKNHASKSNDKGFQTVLVTSTVAKILGEQLSPFVERLEHSHAGQIAAMLLEMDKTEVFHLTESLDVLKKKVAEAIDSINITASES</sequence>
<dbReference type="GO" id="GO:0006166">
    <property type="term" value="P:purine ribonucleoside salvage"/>
    <property type="evidence" value="ECO:0007669"/>
    <property type="project" value="InterPro"/>
</dbReference>
<comment type="pathway">
    <text evidence="1">Pyrimidine metabolism; CTP biosynthesis via salvage pathway; CTP from cytidine: step 1/3.</text>
</comment>
<dbReference type="SUPFAM" id="SSF52540">
    <property type="entry name" value="P-loop containing nucleoside triphosphate hydrolases"/>
    <property type="match status" value="1"/>
</dbReference>
<evidence type="ECO:0000256" key="5">
    <source>
        <dbReference type="ARBA" id="ARBA00022806"/>
    </source>
</evidence>
<dbReference type="InterPro" id="IPR029057">
    <property type="entry name" value="PRTase-like"/>
</dbReference>
<evidence type="ECO:0000256" key="6">
    <source>
        <dbReference type="ARBA" id="ARBA00022840"/>
    </source>
</evidence>
<dbReference type="InterPro" id="IPR002004">
    <property type="entry name" value="PABP_HYD_C"/>
</dbReference>
<dbReference type="PROSITE" id="PS51309">
    <property type="entry name" value="PABC"/>
    <property type="match status" value="1"/>
</dbReference>
<dbReference type="SMART" id="SM00487">
    <property type="entry name" value="DEXDc"/>
    <property type="match status" value="1"/>
</dbReference>
<evidence type="ECO:0000259" key="12">
    <source>
        <dbReference type="PROSITE" id="PS51309"/>
    </source>
</evidence>
<evidence type="ECO:0000259" key="11">
    <source>
        <dbReference type="PROSITE" id="PS51195"/>
    </source>
</evidence>
<dbReference type="GO" id="GO:0005524">
    <property type="term" value="F:ATP binding"/>
    <property type="evidence" value="ECO:0007669"/>
    <property type="project" value="UniProtKB-KW"/>
</dbReference>
<feature type="domain" description="Helicase ATP-binding" evidence="10">
    <location>
        <begin position="379"/>
        <end position="558"/>
    </location>
</feature>
<dbReference type="SUPFAM" id="SSF63570">
    <property type="entry name" value="PABC (PABP) domain"/>
    <property type="match status" value="1"/>
</dbReference>
<dbReference type="OrthoDB" id="1191041at2759"/>
<dbReference type="Proteomes" id="UP000737018">
    <property type="component" value="Unassembled WGS sequence"/>
</dbReference>
<feature type="region of interest" description="Disordered" evidence="9">
    <location>
        <begin position="317"/>
        <end position="351"/>
    </location>
</feature>
<keyword evidence="3" id="KW-0547">Nucleotide-binding</keyword>
<dbReference type="InterPro" id="IPR014001">
    <property type="entry name" value="Helicase_ATP-bd"/>
</dbReference>
<dbReference type="FunFam" id="3.40.50.2020:FF:000057">
    <property type="entry name" value="Hypoxanthine phosphoribosyltransferase"/>
    <property type="match status" value="1"/>
</dbReference>
<dbReference type="InterPro" id="IPR027417">
    <property type="entry name" value="P-loop_NTPase"/>
</dbReference>
<dbReference type="Pfam" id="PF00270">
    <property type="entry name" value="DEAD"/>
    <property type="match status" value="1"/>
</dbReference>
<dbReference type="EMBL" id="JRKL02002483">
    <property type="protein sequence ID" value="KAF3958754.1"/>
    <property type="molecule type" value="Genomic_DNA"/>
</dbReference>
<dbReference type="InterPro" id="IPR044742">
    <property type="entry name" value="DEAD/DEAH_RhlB"/>
</dbReference>
<dbReference type="GO" id="GO:0046872">
    <property type="term" value="F:metal ion binding"/>
    <property type="evidence" value="ECO:0007669"/>
    <property type="project" value="UniProtKB-KW"/>
</dbReference>
<dbReference type="GO" id="GO:0004422">
    <property type="term" value="F:hypoxanthine phosphoribosyltransferase activity"/>
    <property type="evidence" value="ECO:0007669"/>
    <property type="project" value="InterPro"/>
</dbReference>
<evidence type="ECO:0000256" key="9">
    <source>
        <dbReference type="SAM" id="MobiDB-lite"/>
    </source>
</evidence>
<dbReference type="GO" id="GO:0016787">
    <property type="term" value="F:hydrolase activity"/>
    <property type="evidence" value="ECO:0007669"/>
    <property type="project" value="UniProtKB-KW"/>
</dbReference>
<evidence type="ECO:0000313" key="13">
    <source>
        <dbReference type="EMBL" id="KAF3958754.1"/>
    </source>
</evidence>
<dbReference type="SMART" id="SM00517">
    <property type="entry name" value="PolyA"/>
    <property type="match status" value="1"/>
</dbReference>
<dbReference type="AlphaFoldDB" id="A0A8J4VRS0"/>
<feature type="domain" description="PABC" evidence="12">
    <location>
        <begin position="524"/>
        <end position="601"/>
    </location>
</feature>